<dbReference type="EMBL" id="JACEEZ010009757">
    <property type="protein sequence ID" value="KAG0722305.1"/>
    <property type="molecule type" value="Genomic_DNA"/>
</dbReference>
<evidence type="ECO:0000313" key="2">
    <source>
        <dbReference type="EMBL" id="KAG0722305.1"/>
    </source>
</evidence>
<protein>
    <submittedName>
        <fullName evidence="2">Uncharacterized protein</fullName>
    </submittedName>
</protein>
<keyword evidence="3" id="KW-1185">Reference proteome</keyword>
<sequence>MQYHPYYGRCKTVFCDVRILSLAHAATWCSLRRTCSRCRKNRCVRSLAEDVEGHLNANDLRPAYRALKKLRSKSPSRASAIRTADGRLVSDMDWQDGRWAEYFGQLFTVDPPTEQLHTTGLQAVDADPPIDETAPSLDEGDSTGGDRGQAVWLQQRLKVTHTLHLHLKHHGESHNVTSVLEGVEMWLLSGIAVFNDPHRSVLYLVHEGEVFIGRAAPREARVLQGGAYLRFVEDFQPPTVEKPRHPPQRCQLPSGHSAKPLNMGSEGQPTVVDDHQYLHLGMRCQCVPVEVKAQSCTRPCDIC</sequence>
<dbReference type="Proteomes" id="UP000770661">
    <property type="component" value="Unassembled WGS sequence"/>
</dbReference>
<dbReference type="OrthoDB" id="6242193at2759"/>
<comment type="caution">
    <text evidence="2">The sequence shown here is derived from an EMBL/GenBank/DDBJ whole genome shotgun (WGS) entry which is preliminary data.</text>
</comment>
<evidence type="ECO:0000256" key="1">
    <source>
        <dbReference type="SAM" id="MobiDB-lite"/>
    </source>
</evidence>
<feature type="region of interest" description="Disordered" evidence="1">
    <location>
        <begin position="238"/>
        <end position="266"/>
    </location>
</feature>
<accession>A0A8J4Y6Z1</accession>
<dbReference type="AlphaFoldDB" id="A0A8J4Y6Z1"/>
<feature type="region of interest" description="Disordered" evidence="1">
    <location>
        <begin position="125"/>
        <end position="146"/>
    </location>
</feature>
<name>A0A8J4Y6Z1_CHIOP</name>
<organism evidence="2 3">
    <name type="scientific">Chionoecetes opilio</name>
    <name type="common">Atlantic snow crab</name>
    <name type="synonym">Cancer opilio</name>
    <dbReference type="NCBI Taxonomy" id="41210"/>
    <lineage>
        <taxon>Eukaryota</taxon>
        <taxon>Metazoa</taxon>
        <taxon>Ecdysozoa</taxon>
        <taxon>Arthropoda</taxon>
        <taxon>Crustacea</taxon>
        <taxon>Multicrustacea</taxon>
        <taxon>Malacostraca</taxon>
        <taxon>Eumalacostraca</taxon>
        <taxon>Eucarida</taxon>
        <taxon>Decapoda</taxon>
        <taxon>Pleocyemata</taxon>
        <taxon>Brachyura</taxon>
        <taxon>Eubrachyura</taxon>
        <taxon>Majoidea</taxon>
        <taxon>Majidae</taxon>
        <taxon>Chionoecetes</taxon>
    </lineage>
</organism>
<evidence type="ECO:0000313" key="3">
    <source>
        <dbReference type="Proteomes" id="UP000770661"/>
    </source>
</evidence>
<gene>
    <name evidence="2" type="ORF">GWK47_044706</name>
</gene>
<proteinExistence type="predicted"/>
<reference evidence="2" key="1">
    <citation type="submission" date="2020-07" db="EMBL/GenBank/DDBJ databases">
        <title>The High-quality genome of the commercially important snow crab, Chionoecetes opilio.</title>
        <authorList>
            <person name="Jeong J.-H."/>
            <person name="Ryu S."/>
        </authorList>
    </citation>
    <scope>NUCLEOTIDE SEQUENCE</scope>
    <source>
        <strain evidence="2">MADBK_172401_WGS</strain>
        <tissue evidence="2">Digestive gland</tissue>
    </source>
</reference>